<dbReference type="Pfam" id="PF00892">
    <property type="entry name" value="EamA"/>
    <property type="match status" value="1"/>
</dbReference>
<protein>
    <submittedName>
        <fullName evidence="4">EamA family transporter</fullName>
    </submittedName>
</protein>
<dbReference type="InterPro" id="IPR037185">
    <property type="entry name" value="EmrE-like"/>
</dbReference>
<comment type="similarity">
    <text evidence="1">Belongs to the EamA transporter family.</text>
</comment>
<keyword evidence="2" id="KW-1133">Transmembrane helix</keyword>
<comment type="caution">
    <text evidence="4">The sequence shown here is derived from an EMBL/GenBank/DDBJ whole genome shotgun (WGS) entry which is preliminary data.</text>
</comment>
<organism evidence="4 5">
    <name type="scientific">Funiculus sociatus GB2-A5</name>
    <dbReference type="NCBI Taxonomy" id="2933946"/>
    <lineage>
        <taxon>Bacteria</taxon>
        <taxon>Bacillati</taxon>
        <taxon>Cyanobacteriota</taxon>
        <taxon>Cyanophyceae</taxon>
        <taxon>Coleofasciculales</taxon>
        <taxon>Coleofasciculaceae</taxon>
        <taxon>Funiculus</taxon>
    </lineage>
</organism>
<evidence type="ECO:0000259" key="3">
    <source>
        <dbReference type="Pfam" id="PF00892"/>
    </source>
</evidence>
<keyword evidence="5" id="KW-1185">Reference proteome</keyword>
<dbReference type="RefSeq" id="WP_190423470.1">
    <property type="nucleotide sequence ID" value="NZ_JAMPKK010000017.1"/>
</dbReference>
<sequence>MQGWILPTLGALVVWGFWGFIPKLTTTYLQPKSAIVYEVVGALILGIIVLVSSRFQLDVHPKGIAFAITTGMLGFLGAFCFLMAVSKGPVTLVATMSALYPVISILLAVFILHESVTLQQSVGIALAILAMILVTA</sequence>
<reference evidence="4 5" key="1">
    <citation type="submission" date="2022-04" db="EMBL/GenBank/DDBJ databases">
        <title>Positive selection, recombination, and allopatry shape intraspecific diversity of widespread and dominant cyanobacteria.</title>
        <authorList>
            <person name="Wei J."/>
            <person name="Shu W."/>
            <person name="Hu C."/>
        </authorList>
    </citation>
    <scope>NUCLEOTIDE SEQUENCE [LARGE SCALE GENOMIC DNA]</scope>
    <source>
        <strain evidence="4 5">GB2-A5</strain>
    </source>
</reference>
<proteinExistence type="inferred from homology"/>
<evidence type="ECO:0000256" key="2">
    <source>
        <dbReference type="SAM" id="Phobius"/>
    </source>
</evidence>
<feature type="domain" description="EamA" evidence="3">
    <location>
        <begin position="4"/>
        <end position="135"/>
    </location>
</feature>
<dbReference type="Proteomes" id="UP001442494">
    <property type="component" value="Unassembled WGS sequence"/>
</dbReference>
<evidence type="ECO:0000313" key="4">
    <source>
        <dbReference type="EMBL" id="MEP0864738.1"/>
    </source>
</evidence>
<feature type="transmembrane region" description="Helical" evidence="2">
    <location>
        <begin position="92"/>
        <end position="112"/>
    </location>
</feature>
<gene>
    <name evidence="4" type="ORF">NDI37_09670</name>
</gene>
<dbReference type="Gene3D" id="1.10.3730.20">
    <property type="match status" value="1"/>
</dbReference>
<keyword evidence="2" id="KW-0472">Membrane</keyword>
<dbReference type="SUPFAM" id="SSF103481">
    <property type="entry name" value="Multidrug resistance efflux transporter EmrE"/>
    <property type="match status" value="1"/>
</dbReference>
<feature type="transmembrane region" description="Helical" evidence="2">
    <location>
        <begin position="34"/>
        <end position="52"/>
    </location>
</feature>
<accession>A0ABV0JMQ4</accession>
<evidence type="ECO:0000313" key="5">
    <source>
        <dbReference type="Proteomes" id="UP001442494"/>
    </source>
</evidence>
<feature type="transmembrane region" description="Helical" evidence="2">
    <location>
        <begin position="64"/>
        <end position="85"/>
    </location>
</feature>
<name>A0ABV0JMQ4_9CYAN</name>
<keyword evidence="2" id="KW-0812">Transmembrane</keyword>
<dbReference type="EMBL" id="JAMPKK010000017">
    <property type="protein sequence ID" value="MEP0864738.1"/>
    <property type="molecule type" value="Genomic_DNA"/>
</dbReference>
<feature type="transmembrane region" description="Helical" evidence="2">
    <location>
        <begin position="118"/>
        <end position="135"/>
    </location>
</feature>
<feature type="transmembrane region" description="Helical" evidence="2">
    <location>
        <begin position="6"/>
        <end position="22"/>
    </location>
</feature>
<evidence type="ECO:0000256" key="1">
    <source>
        <dbReference type="ARBA" id="ARBA00007362"/>
    </source>
</evidence>
<dbReference type="InterPro" id="IPR000620">
    <property type="entry name" value="EamA_dom"/>
</dbReference>